<protein>
    <submittedName>
        <fullName evidence="1">Uncharacterized protein</fullName>
    </submittedName>
</protein>
<dbReference type="Proteomes" id="UP000823773">
    <property type="component" value="Unassembled WGS sequence"/>
</dbReference>
<dbReference type="EMBL" id="JAGGJR010000004">
    <property type="protein sequence ID" value="MBP1873564.1"/>
    <property type="molecule type" value="Genomic_DNA"/>
</dbReference>
<keyword evidence="2" id="KW-1185">Reference proteome</keyword>
<proteinExistence type="predicted"/>
<accession>A0ACC5SXX3</accession>
<evidence type="ECO:0000313" key="2">
    <source>
        <dbReference type="Proteomes" id="UP000823773"/>
    </source>
</evidence>
<gene>
    <name evidence="1" type="ORF">J2Z19_003279</name>
</gene>
<reference evidence="1" key="1">
    <citation type="submission" date="2021-03" db="EMBL/GenBank/DDBJ databases">
        <title>Genomic Encyclopedia of Type Strains, Phase IV (KMG-IV): sequencing the most valuable type-strain genomes for metagenomic binning, comparative biology and taxonomic classification.</title>
        <authorList>
            <person name="Goeker M."/>
        </authorList>
    </citation>
    <scope>NUCLEOTIDE SEQUENCE</scope>
    <source>
        <strain evidence="1">DSM 18131</strain>
    </source>
</reference>
<sequence length="137" mass="15405">MARLIYKSIPYPAHLKLVRLDAEWQICFQGRGKLDGRPILAWLRKGDGAFFCEVGKENQVEDMPDIDRPNFFGDKFVHAIDETDANGKRTGSLAGANCAMAATAAFHALLPRYRNRRIILRDGSRIMLVAKDGKIED</sequence>
<organism evidence="1 2">
    <name type="scientific">Ensifer adhaerens</name>
    <name type="common">Sinorhizobium morelense</name>
    <dbReference type="NCBI Taxonomy" id="106592"/>
    <lineage>
        <taxon>Bacteria</taxon>
        <taxon>Pseudomonadati</taxon>
        <taxon>Pseudomonadota</taxon>
        <taxon>Alphaproteobacteria</taxon>
        <taxon>Hyphomicrobiales</taxon>
        <taxon>Rhizobiaceae</taxon>
        <taxon>Sinorhizobium/Ensifer group</taxon>
        <taxon>Ensifer</taxon>
    </lineage>
</organism>
<comment type="caution">
    <text evidence="1">The sequence shown here is derived from an EMBL/GenBank/DDBJ whole genome shotgun (WGS) entry which is preliminary data.</text>
</comment>
<evidence type="ECO:0000313" key="1">
    <source>
        <dbReference type="EMBL" id="MBP1873564.1"/>
    </source>
</evidence>
<name>A0ACC5SXX3_ENSAD</name>